<protein>
    <submittedName>
        <fullName evidence="1">Uncharacterized protein</fullName>
    </submittedName>
</protein>
<dbReference type="EMBL" id="JBCGBO010000024">
    <property type="protein sequence ID" value="KAK9181830.1"/>
    <property type="molecule type" value="Genomic_DNA"/>
</dbReference>
<keyword evidence="2" id="KW-1185">Reference proteome</keyword>
<dbReference type="PANTHER" id="PTHR48476:SF1">
    <property type="entry name" value="SHORT-CHAIN DEHYDROGENASE TIC 32, CHLOROPLASTIC-LIKE"/>
    <property type="match status" value="1"/>
</dbReference>
<dbReference type="SUPFAM" id="SSF51735">
    <property type="entry name" value="NAD(P)-binding Rossmann-fold domains"/>
    <property type="match status" value="1"/>
</dbReference>
<gene>
    <name evidence="1" type="ORF">WN944_024970</name>
</gene>
<accession>A0AAP0LV80</accession>
<comment type="caution">
    <text evidence="1">The sequence shown here is derived from an EMBL/GenBank/DDBJ whole genome shotgun (WGS) entry which is preliminary data.</text>
</comment>
<dbReference type="Proteomes" id="UP001428341">
    <property type="component" value="Unassembled WGS sequence"/>
</dbReference>
<evidence type="ECO:0000313" key="2">
    <source>
        <dbReference type="Proteomes" id="UP001428341"/>
    </source>
</evidence>
<organism evidence="1 2">
    <name type="scientific">Citrus x changshan-huyou</name>
    <dbReference type="NCBI Taxonomy" id="2935761"/>
    <lineage>
        <taxon>Eukaryota</taxon>
        <taxon>Viridiplantae</taxon>
        <taxon>Streptophyta</taxon>
        <taxon>Embryophyta</taxon>
        <taxon>Tracheophyta</taxon>
        <taxon>Spermatophyta</taxon>
        <taxon>Magnoliopsida</taxon>
        <taxon>eudicotyledons</taxon>
        <taxon>Gunneridae</taxon>
        <taxon>Pentapetalae</taxon>
        <taxon>rosids</taxon>
        <taxon>malvids</taxon>
        <taxon>Sapindales</taxon>
        <taxon>Rutaceae</taxon>
        <taxon>Aurantioideae</taxon>
        <taxon>Citrus</taxon>
    </lineage>
</organism>
<sequence>MKKTAQESNREGRIENVSSISHWWPYGEGIRFDKINDHYSGYNSFFAYIQSKLANVLHANELARRLKEDGVEITANSLHPGIVLTNIFREGGFLNATDDGVEILGKGDPDAGAVGKADVRCRGS</sequence>
<dbReference type="InterPro" id="IPR036291">
    <property type="entry name" value="NAD(P)-bd_dom_sf"/>
</dbReference>
<name>A0AAP0LV80_9ROSI</name>
<dbReference type="PANTHER" id="PTHR48476">
    <property type="entry name" value="SHORT-CHAIN DEHYDROGENASE TIC 32, CHLOROPLASTIC-LIKE"/>
    <property type="match status" value="1"/>
</dbReference>
<dbReference type="AlphaFoldDB" id="A0AAP0LV80"/>
<proteinExistence type="predicted"/>
<dbReference type="InterPro" id="IPR055280">
    <property type="entry name" value="TIC32"/>
</dbReference>
<reference evidence="1 2" key="1">
    <citation type="submission" date="2024-05" db="EMBL/GenBank/DDBJ databases">
        <title>Haplotype-resolved chromosome-level genome assembly of Huyou (Citrus changshanensis).</title>
        <authorList>
            <person name="Miao C."/>
            <person name="Chen W."/>
            <person name="Wu Y."/>
            <person name="Wang L."/>
            <person name="Zhao S."/>
            <person name="Grierson D."/>
            <person name="Xu C."/>
            <person name="Chen K."/>
        </authorList>
    </citation>
    <scope>NUCLEOTIDE SEQUENCE [LARGE SCALE GENOMIC DNA]</scope>
    <source>
        <strain evidence="1">01-14</strain>
        <tissue evidence="1">Leaf</tissue>
    </source>
</reference>
<evidence type="ECO:0000313" key="1">
    <source>
        <dbReference type="EMBL" id="KAK9181830.1"/>
    </source>
</evidence>
<dbReference type="Gene3D" id="3.40.50.720">
    <property type="entry name" value="NAD(P)-binding Rossmann-like Domain"/>
    <property type="match status" value="1"/>
</dbReference>